<dbReference type="Pfam" id="PF00854">
    <property type="entry name" value="PTR2"/>
    <property type="match status" value="1"/>
</dbReference>
<feature type="transmembrane region" description="Helical" evidence="6">
    <location>
        <begin position="307"/>
        <end position="329"/>
    </location>
</feature>
<keyword evidence="5 6" id="KW-0472">Membrane</keyword>
<evidence type="ECO:0000256" key="5">
    <source>
        <dbReference type="ARBA" id="ARBA00023136"/>
    </source>
</evidence>
<dbReference type="GO" id="GO:0022857">
    <property type="term" value="F:transmembrane transporter activity"/>
    <property type="evidence" value="ECO:0007669"/>
    <property type="project" value="InterPro"/>
</dbReference>
<comment type="similarity">
    <text evidence="2">Belongs to the major facilitator superfamily. Proton-dependent oligopeptide transporter (POT/PTR) (TC 2.A.17) family.</text>
</comment>
<dbReference type="AlphaFoldDB" id="A0A2P2MMD5"/>
<feature type="transmembrane region" description="Helical" evidence="6">
    <location>
        <begin position="221"/>
        <end position="242"/>
    </location>
</feature>
<evidence type="ECO:0000256" key="4">
    <source>
        <dbReference type="ARBA" id="ARBA00022989"/>
    </source>
</evidence>
<accession>A0A2P2MMD5</accession>
<reference evidence="7" key="1">
    <citation type="submission" date="2018-02" db="EMBL/GenBank/DDBJ databases">
        <title>Rhizophora mucronata_Transcriptome.</title>
        <authorList>
            <person name="Meera S.P."/>
            <person name="Sreeshan A."/>
            <person name="Augustine A."/>
        </authorList>
    </citation>
    <scope>NUCLEOTIDE SEQUENCE</scope>
    <source>
        <tissue evidence="7">Leaf</tissue>
    </source>
</reference>
<dbReference type="EMBL" id="GGEC01050868">
    <property type="protein sequence ID" value="MBX31352.1"/>
    <property type="molecule type" value="Transcribed_RNA"/>
</dbReference>
<sequence length="389" mass="42925">MGGMFFSTVVVITLEDNVGWAAGFGVLAATMAFALILFVMGNKRYKIQGAMGSPFTMVAHVLVAAFRKWDINTRDHNLDGWDICYEEIGGAPAKDRGSFACTKQFRFLDKAMIIDAVDASRNTRNPWRLCSLSQVEEVKLFIRLIPIWLSSLIFTNVNCMFSTFFIKQGGTMIRSIGSLHFPPSGLQCLVAILIIITILIYDIVFVPTVRKVTGHPCGITILQRIGIGLCGSVLQMVVAALVETKRVSAAKEYGLLDMPKAIIPISVWWLLPQYVIGAVADVFTLVGLPQLFYDEMPKALRSLGGACYLSAIGVGSFLNSAIISIVQAISSRCGSRWLGDNLNHAHLDYFYWLMAALGTLNLCVYLLIARSFVYRKVEGDEENDENGLH</sequence>
<evidence type="ECO:0000313" key="7">
    <source>
        <dbReference type="EMBL" id="MBX31352.1"/>
    </source>
</evidence>
<feature type="transmembrane region" description="Helical" evidence="6">
    <location>
        <begin position="262"/>
        <end position="286"/>
    </location>
</feature>
<comment type="subcellular location">
    <subcellularLocation>
        <location evidence="1">Membrane</location>
        <topology evidence="1">Multi-pass membrane protein</topology>
    </subcellularLocation>
</comment>
<keyword evidence="4 6" id="KW-1133">Transmembrane helix</keyword>
<dbReference type="InterPro" id="IPR000109">
    <property type="entry name" value="POT_fam"/>
</dbReference>
<feature type="transmembrane region" description="Helical" evidence="6">
    <location>
        <begin position="20"/>
        <end position="41"/>
    </location>
</feature>
<dbReference type="Gene3D" id="1.20.1250.20">
    <property type="entry name" value="MFS general substrate transporter like domains"/>
    <property type="match status" value="1"/>
</dbReference>
<feature type="transmembrane region" description="Helical" evidence="6">
    <location>
        <begin position="147"/>
        <end position="166"/>
    </location>
</feature>
<dbReference type="SUPFAM" id="SSF103473">
    <property type="entry name" value="MFS general substrate transporter"/>
    <property type="match status" value="1"/>
</dbReference>
<name>A0A2P2MMD5_RHIMU</name>
<evidence type="ECO:0000256" key="6">
    <source>
        <dbReference type="SAM" id="Phobius"/>
    </source>
</evidence>
<organism evidence="7">
    <name type="scientific">Rhizophora mucronata</name>
    <name type="common">Asiatic mangrove</name>
    <dbReference type="NCBI Taxonomy" id="61149"/>
    <lineage>
        <taxon>Eukaryota</taxon>
        <taxon>Viridiplantae</taxon>
        <taxon>Streptophyta</taxon>
        <taxon>Embryophyta</taxon>
        <taxon>Tracheophyta</taxon>
        <taxon>Spermatophyta</taxon>
        <taxon>Magnoliopsida</taxon>
        <taxon>eudicotyledons</taxon>
        <taxon>Gunneridae</taxon>
        <taxon>Pentapetalae</taxon>
        <taxon>rosids</taxon>
        <taxon>fabids</taxon>
        <taxon>Malpighiales</taxon>
        <taxon>Rhizophoraceae</taxon>
        <taxon>Rhizophora</taxon>
    </lineage>
</organism>
<evidence type="ECO:0000256" key="3">
    <source>
        <dbReference type="ARBA" id="ARBA00022692"/>
    </source>
</evidence>
<dbReference type="InterPro" id="IPR036259">
    <property type="entry name" value="MFS_trans_sf"/>
</dbReference>
<feature type="transmembrane region" description="Helical" evidence="6">
    <location>
        <begin position="186"/>
        <end position="209"/>
    </location>
</feature>
<evidence type="ECO:0000256" key="2">
    <source>
        <dbReference type="ARBA" id="ARBA00005982"/>
    </source>
</evidence>
<protein>
    <submittedName>
        <fullName evidence="7">Uncharacterized protein MANES_11G005300</fullName>
    </submittedName>
</protein>
<dbReference type="GO" id="GO:0016020">
    <property type="term" value="C:membrane"/>
    <property type="evidence" value="ECO:0007669"/>
    <property type="project" value="UniProtKB-SubCell"/>
</dbReference>
<evidence type="ECO:0000256" key="1">
    <source>
        <dbReference type="ARBA" id="ARBA00004141"/>
    </source>
</evidence>
<feature type="transmembrane region" description="Helical" evidence="6">
    <location>
        <begin position="349"/>
        <end position="368"/>
    </location>
</feature>
<proteinExistence type="inferred from homology"/>
<dbReference type="PANTHER" id="PTHR11654">
    <property type="entry name" value="OLIGOPEPTIDE TRANSPORTER-RELATED"/>
    <property type="match status" value="1"/>
</dbReference>
<keyword evidence="3 6" id="KW-0812">Transmembrane</keyword>